<dbReference type="STRING" id="624147.SAMN04487970_101065"/>
<dbReference type="Proteomes" id="UP000198601">
    <property type="component" value="Unassembled WGS sequence"/>
</dbReference>
<dbReference type="AlphaFoldDB" id="A0A1G4R045"/>
<proteinExistence type="predicted"/>
<dbReference type="SUPFAM" id="SSF89447">
    <property type="entry name" value="AbrB/MazE/MraZ-like"/>
    <property type="match status" value="1"/>
</dbReference>
<reference evidence="2" key="1">
    <citation type="submission" date="2016-10" db="EMBL/GenBank/DDBJ databases">
        <authorList>
            <person name="Varghese N."/>
            <person name="Submissions S."/>
        </authorList>
    </citation>
    <scope>NUCLEOTIDE SEQUENCE [LARGE SCALE GENOMIC DNA]</scope>
    <source>
        <strain evidence="2">CGMCC 1.8946</strain>
    </source>
</reference>
<evidence type="ECO:0008006" key="3">
    <source>
        <dbReference type="Google" id="ProtNLM"/>
    </source>
</evidence>
<organism evidence="1 2">
    <name type="scientific">Paenibacillus tianmuensis</name>
    <dbReference type="NCBI Taxonomy" id="624147"/>
    <lineage>
        <taxon>Bacteria</taxon>
        <taxon>Bacillati</taxon>
        <taxon>Bacillota</taxon>
        <taxon>Bacilli</taxon>
        <taxon>Bacillales</taxon>
        <taxon>Paenibacillaceae</taxon>
        <taxon>Paenibacillus</taxon>
    </lineage>
</organism>
<dbReference type="EMBL" id="FMTT01000010">
    <property type="protein sequence ID" value="SCW50216.1"/>
    <property type="molecule type" value="Genomic_DNA"/>
</dbReference>
<sequence length="161" mass="18988">MQDGRRTGIVRVVDDFGRIVIPTEFRRVLNFHPNVMTEYFCDDERKAIMVYRYQAKECLFCSGKEQTFYFKKFYICMSCIQSLPSLQVFLERVERERLGVANKNLTKKKKLTPKRKEALDRLQQAIKENPKASQKKLAKMIGVSQSWVSQLLRHHGDLYCD</sequence>
<name>A0A1G4R045_9BACL</name>
<dbReference type="GO" id="GO:0003677">
    <property type="term" value="F:DNA binding"/>
    <property type="evidence" value="ECO:0007669"/>
    <property type="project" value="InterPro"/>
</dbReference>
<dbReference type="InterPro" id="IPR001387">
    <property type="entry name" value="Cro/C1-type_HTH"/>
</dbReference>
<dbReference type="CDD" id="cd00093">
    <property type="entry name" value="HTH_XRE"/>
    <property type="match status" value="1"/>
</dbReference>
<protein>
    <recommendedName>
        <fullName evidence="3">Transcriptional pleiotropic regulator of transition state genes</fullName>
    </recommendedName>
</protein>
<dbReference type="RefSeq" id="WP_090670257.1">
    <property type="nucleotide sequence ID" value="NZ_FMTT01000010.1"/>
</dbReference>
<dbReference type="InterPro" id="IPR010982">
    <property type="entry name" value="Lambda_DNA-bd_dom_sf"/>
</dbReference>
<dbReference type="InterPro" id="IPR037914">
    <property type="entry name" value="SpoVT-AbrB_sf"/>
</dbReference>
<dbReference type="OrthoDB" id="2606312at2"/>
<keyword evidence="2" id="KW-1185">Reference proteome</keyword>
<gene>
    <name evidence="1" type="ORF">SAMN04487970_101065</name>
</gene>
<accession>A0A1G4R045</accession>
<evidence type="ECO:0000313" key="1">
    <source>
        <dbReference type="EMBL" id="SCW50216.1"/>
    </source>
</evidence>
<evidence type="ECO:0000313" key="2">
    <source>
        <dbReference type="Proteomes" id="UP000198601"/>
    </source>
</evidence>
<dbReference type="Gene3D" id="1.10.260.40">
    <property type="entry name" value="lambda repressor-like DNA-binding domains"/>
    <property type="match status" value="1"/>
</dbReference>
<dbReference type="Gene3D" id="2.10.260.10">
    <property type="match status" value="1"/>
</dbReference>
<dbReference type="SUPFAM" id="SSF47413">
    <property type="entry name" value="lambda repressor-like DNA-binding domains"/>
    <property type="match status" value="1"/>
</dbReference>